<dbReference type="AlphaFoldDB" id="A0A9Q0PQM3"/>
<sequence length="52" mass="5979">MARWRNMLACSKLSSLKEKRGKGKSKSCIKIAKTEKDRMKMSSRCFSLERGP</sequence>
<comment type="caution">
    <text evidence="1">The sequence shown here is derived from an EMBL/GenBank/DDBJ whole genome shotgun (WGS) entry which is preliminary data.</text>
</comment>
<reference evidence="1" key="1">
    <citation type="submission" date="2022-11" db="EMBL/GenBank/DDBJ databases">
        <authorList>
            <person name="Hyden B.L."/>
            <person name="Feng K."/>
            <person name="Yates T."/>
            <person name="Jawdy S."/>
            <person name="Smart L.B."/>
            <person name="Muchero W."/>
        </authorList>
    </citation>
    <scope>NUCLEOTIDE SEQUENCE</scope>
    <source>
        <tissue evidence="1">Shoot tip</tissue>
    </source>
</reference>
<gene>
    <name evidence="1" type="ORF">OIU79_014374</name>
</gene>
<reference evidence="1" key="2">
    <citation type="journal article" date="2023" name="Int. J. Mol. Sci.">
        <title>De Novo Assembly and Annotation of 11 Diverse Shrub Willow (Salix) Genomes Reveals Novel Gene Organization in Sex-Linked Regions.</title>
        <authorList>
            <person name="Hyden B."/>
            <person name="Feng K."/>
            <person name="Yates T.B."/>
            <person name="Jawdy S."/>
            <person name="Cereghino C."/>
            <person name="Smart L.B."/>
            <person name="Muchero W."/>
        </authorList>
    </citation>
    <scope>NUCLEOTIDE SEQUENCE</scope>
    <source>
        <tissue evidence="1">Shoot tip</tissue>
    </source>
</reference>
<proteinExistence type="predicted"/>
<accession>A0A9Q0PQM3</accession>
<name>A0A9Q0PQM3_SALPP</name>
<evidence type="ECO:0000313" key="2">
    <source>
        <dbReference type="Proteomes" id="UP001151532"/>
    </source>
</evidence>
<dbReference type="EMBL" id="JAPFFK010000018">
    <property type="protein sequence ID" value="KAJ6692605.1"/>
    <property type="molecule type" value="Genomic_DNA"/>
</dbReference>
<dbReference type="Proteomes" id="UP001151532">
    <property type="component" value="Chromosome 9"/>
</dbReference>
<organism evidence="1 2">
    <name type="scientific">Salix purpurea</name>
    <name type="common">Purple osier willow</name>
    <dbReference type="NCBI Taxonomy" id="77065"/>
    <lineage>
        <taxon>Eukaryota</taxon>
        <taxon>Viridiplantae</taxon>
        <taxon>Streptophyta</taxon>
        <taxon>Embryophyta</taxon>
        <taxon>Tracheophyta</taxon>
        <taxon>Spermatophyta</taxon>
        <taxon>Magnoliopsida</taxon>
        <taxon>eudicotyledons</taxon>
        <taxon>Gunneridae</taxon>
        <taxon>Pentapetalae</taxon>
        <taxon>rosids</taxon>
        <taxon>fabids</taxon>
        <taxon>Malpighiales</taxon>
        <taxon>Salicaceae</taxon>
        <taxon>Saliceae</taxon>
        <taxon>Salix</taxon>
    </lineage>
</organism>
<keyword evidence="2" id="KW-1185">Reference proteome</keyword>
<evidence type="ECO:0000313" key="1">
    <source>
        <dbReference type="EMBL" id="KAJ6692605.1"/>
    </source>
</evidence>
<protein>
    <submittedName>
        <fullName evidence="1">Uncharacterized protein</fullName>
    </submittedName>
</protein>